<gene>
    <name evidence="8" type="ORF">LEA_11838</name>
    <name evidence="7" type="ORF">OBE_10103</name>
</gene>
<evidence type="ECO:0000256" key="1">
    <source>
        <dbReference type="ARBA" id="ARBA00022649"/>
    </source>
</evidence>
<dbReference type="SUPFAM" id="SSF54786">
    <property type="entry name" value="YcfA/nrd intein domain"/>
    <property type="match status" value="1"/>
</dbReference>
<evidence type="ECO:0000256" key="3">
    <source>
        <dbReference type="ARBA" id="ARBA00022759"/>
    </source>
</evidence>
<dbReference type="GO" id="GO:0004519">
    <property type="term" value="F:endonuclease activity"/>
    <property type="evidence" value="ECO:0007669"/>
    <property type="project" value="UniProtKB-KW"/>
</dbReference>
<evidence type="ECO:0000313" key="7">
    <source>
        <dbReference type="EMBL" id="EKC58257.1"/>
    </source>
</evidence>
<evidence type="ECO:0008006" key="9">
    <source>
        <dbReference type="Google" id="ProtNLM"/>
    </source>
</evidence>
<accession>K1SBX9</accession>
<keyword evidence="2" id="KW-0540">Nuclease</keyword>
<evidence type="ECO:0000256" key="6">
    <source>
        <dbReference type="ARBA" id="ARBA00023016"/>
    </source>
</evidence>
<dbReference type="GO" id="GO:0016787">
    <property type="term" value="F:hydrolase activity"/>
    <property type="evidence" value="ECO:0007669"/>
    <property type="project" value="UniProtKB-KW"/>
</dbReference>
<name>K1SBX9_9ZZZZ</name>
<comment type="caution">
    <text evidence="7">The sequence shown here is derived from an EMBL/GenBank/DDBJ whole genome shotgun (WGS) entry which is preliminary data.</text>
</comment>
<dbReference type="InterPro" id="IPR012933">
    <property type="entry name" value="HicA_mRNA_interferase"/>
</dbReference>
<dbReference type="Gene3D" id="3.30.920.30">
    <property type="entry name" value="Hypothetical protein"/>
    <property type="match status" value="1"/>
</dbReference>
<keyword evidence="6" id="KW-0346">Stress response</keyword>
<proteinExistence type="predicted"/>
<protein>
    <recommendedName>
        <fullName evidence="9">YcfA-like protein</fullName>
    </recommendedName>
</protein>
<reference evidence="7" key="1">
    <citation type="journal article" date="2013" name="Environ. Microbiol.">
        <title>Microbiota from the distal guts of lean and obese adolescents exhibit partial functional redundancy besides clear differences in community structure.</title>
        <authorList>
            <person name="Ferrer M."/>
            <person name="Ruiz A."/>
            <person name="Lanza F."/>
            <person name="Haange S.B."/>
            <person name="Oberbach A."/>
            <person name="Till H."/>
            <person name="Bargiela R."/>
            <person name="Campoy C."/>
            <person name="Segura M.T."/>
            <person name="Richter M."/>
            <person name="von Bergen M."/>
            <person name="Seifert J."/>
            <person name="Suarez A."/>
        </authorList>
    </citation>
    <scope>NUCLEOTIDE SEQUENCE</scope>
</reference>
<keyword evidence="5" id="KW-0694">RNA-binding</keyword>
<organism evidence="7">
    <name type="scientific">human gut metagenome</name>
    <dbReference type="NCBI Taxonomy" id="408170"/>
    <lineage>
        <taxon>unclassified sequences</taxon>
        <taxon>metagenomes</taxon>
        <taxon>organismal metagenomes</taxon>
    </lineage>
</organism>
<dbReference type="InterPro" id="IPR038570">
    <property type="entry name" value="HicA_sf"/>
</dbReference>
<evidence type="ECO:0000256" key="4">
    <source>
        <dbReference type="ARBA" id="ARBA00022801"/>
    </source>
</evidence>
<keyword evidence="1" id="KW-1277">Toxin-antitoxin system</keyword>
<dbReference type="EMBL" id="AJWZ01006966">
    <property type="protein sequence ID" value="EKC58257.1"/>
    <property type="molecule type" value="Genomic_DNA"/>
</dbReference>
<evidence type="ECO:0000256" key="5">
    <source>
        <dbReference type="ARBA" id="ARBA00022884"/>
    </source>
</evidence>
<dbReference type="GO" id="GO:0003729">
    <property type="term" value="F:mRNA binding"/>
    <property type="evidence" value="ECO:0007669"/>
    <property type="project" value="InterPro"/>
</dbReference>
<dbReference type="Pfam" id="PF07927">
    <property type="entry name" value="HicA_toxin"/>
    <property type="match status" value="1"/>
</dbReference>
<evidence type="ECO:0000256" key="2">
    <source>
        <dbReference type="ARBA" id="ARBA00022722"/>
    </source>
</evidence>
<dbReference type="EMBL" id="AJWY01007994">
    <property type="protein sequence ID" value="EKC62439.1"/>
    <property type="molecule type" value="Genomic_DNA"/>
</dbReference>
<keyword evidence="3" id="KW-0255">Endonuclease</keyword>
<evidence type="ECO:0000313" key="8">
    <source>
        <dbReference type="EMBL" id="EKC62439.1"/>
    </source>
</evidence>
<keyword evidence="4" id="KW-0378">Hydrolase</keyword>
<sequence>MKTKDLIELLERNGWKFKRHGANHDIYVKDGQRESVVRHRETDEELAKAIIKRRGLK</sequence>
<dbReference type="AlphaFoldDB" id="K1SBX9"/>